<evidence type="ECO:0000256" key="7">
    <source>
        <dbReference type="ARBA" id="ARBA00023136"/>
    </source>
</evidence>
<evidence type="ECO:0000256" key="4">
    <source>
        <dbReference type="ARBA" id="ARBA00022475"/>
    </source>
</evidence>
<dbReference type="InterPro" id="IPR002523">
    <property type="entry name" value="MgTranspt_CorA/ZnTranspt_ZntB"/>
</dbReference>
<evidence type="ECO:0000313" key="11">
    <source>
        <dbReference type="Proteomes" id="UP000613840"/>
    </source>
</evidence>
<gene>
    <name evidence="10" type="primary">corA</name>
    <name evidence="10" type="ORF">GCM10011575_01900</name>
</gene>
<protein>
    <submittedName>
        <fullName evidence="10">Magnesium transport protein CorA</fullName>
    </submittedName>
</protein>
<dbReference type="RefSeq" id="WP_188893303.1">
    <property type="nucleotide sequence ID" value="NZ_BMMZ01000001.1"/>
</dbReference>
<dbReference type="AlphaFoldDB" id="A0A917S1Y6"/>
<dbReference type="SUPFAM" id="SSF144083">
    <property type="entry name" value="Magnesium transport protein CorA, transmembrane region"/>
    <property type="match status" value="1"/>
</dbReference>
<keyword evidence="6 9" id="KW-1133">Transmembrane helix</keyword>
<organism evidence="10 11">
    <name type="scientific">Microlunatus endophyticus</name>
    <dbReference type="NCBI Taxonomy" id="1716077"/>
    <lineage>
        <taxon>Bacteria</taxon>
        <taxon>Bacillati</taxon>
        <taxon>Actinomycetota</taxon>
        <taxon>Actinomycetes</taxon>
        <taxon>Propionibacteriales</taxon>
        <taxon>Propionibacteriaceae</taxon>
        <taxon>Microlunatus</taxon>
    </lineage>
</organism>
<keyword evidence="4" id="KW-1003">Cell membrane</keyword>
<feature type="transmembrane region" description="Helical" evidence="9">
    <location>
        <begin position="351"/>
        <end position="371"/>
    </location>
</feature>
<comment type="caution">
    <text evidence="10">The sequence shown here is derived from an EMBL/GenBank/DDBJ whole genome shotgun (WGS) entry which is preliminary data.</text>
</comment>
<dbReference type="GO" id="GO:0050897">
    <property type="term" value="F:cobalt ion binding"/>
    <property type="evidence" value="ECO:0007669"/>
    <property type="project" value="TreeGrafter"/>
</dbReference>
<keyword evidence="5 9" id="KW-0812">Transmembrane</keyword>
<dbReference type="InterPro" id="IPR045861">
    <property type="entry name" value="CorA_cytoplasmic_dom"/>
</dbReference>
<evidence type="ECO:0000256" key="5">
    <source>
        <dbReference type="ARBA" id="ARBA00022692"/>
    </source>
</evidence>
<evidence type="ECO:0000256" key="2">
    <source>
        <dbReference type="ARBA" id="ARBA00009765"/>
    </source>
</evidence>
<dbReference type="Gene3D" id="3.30.460.20">
    <property type="entry name" value="CorA soluble domain-like"/>
    <property type="match status" value="1"/>
</dbReference>
<keyword evidence="7 9" id="KW-0472">Membrane</keyword>
<feature type="compositionally biased region" description="Basic and acidic residues" evidence="8">
    <location>
        <begin position="12"/>
        <end position="21"/>
    </location>
</feature>
<comment type="subcellular location">
    <subcellularLocation>
        <location evidence="1">Cell membrane</location>
        <topology evidence="1">Multi-pass membrane protein</topology>
    </subcellularLocation>
</comment>
<evidence type="ECO:0000256" key="8">
    <source>
        <dbReference type="SAM" id="MobiDB-lite"/>
    </source>
</evidence>
<feature type="region of interest" description="Disordered" evidence="8">
    <location>
        <begin position="1"/>
        <end position="21"/>
    </location>
</feature>
<dbReference type="PANTHER" id="PTHR46494:SF1">
    <property type="entry name" value="CORA FAMILY METAL ION TRANSPORTER (EUROFUNG)"/>
    <property type="match status" value="1"/>
</dbReference>
<evidence type="ECO:0000313" key="10">
    <source>
        <dbReference type="EMBL" id="GGL47619.1"/>
    </source>
</evidence>
<evidence type="ECO:0000256" key="3">
    <source>
        <dbReference type="ARBA" id="ARBA00022448"/>
    </source>
</evidence>
<evidence type="ECO:0000256" key="6">
    <source>
        <dbReference type="ARBA" id="ARBA00022989"/>
    </source>
</evidence>
<dbReference type="GO" id="GO:0015095">
    <property type="term" value="F:magnesium ion transmembrane transporter activity"/>
    <property type="evidence" value="ECO:0007669"/>
    <property type="project" value="TreeGrafter"/>
</dbReference>
<dbReference type="GO" id="GO:0015087">
    <property type="term" value="F:cobalt ion transmembrane transporter activity"/>
    <property type="evidence" value="ECO:0007669"/>
    <property type="project" value="TreeGrafter"/>
</dbReference>
<keyword evidence="11" id="KW-1185">Reference proteome</keyword>
<proteinExistence type="inferred from homology"/>
<sequence length="377" mass="42089">MSPRPHLPARPSPEDPAQRARDRYFESLSVLGRRRPRTAPAAADPAPNSVVDWGWYVDGVRQSAPDVATAARRAVADKQGFVWLGLKDPTDADLHALPQQFDLHPLAIEDAVEGHTRSKMELFGDDMFVVISTVAYVEHKRLTDTAEIVSTGQIMIFLNEHFVITVRKGEHAPLGNIRRTLEQDPERLAEGPWTVLYSIADMIIDDYLDVVGEFETDVDEVEAMVFAEDGERKISNVYQLKRELIEFKRSVVPLAAPLERLATRSYPMIPPDARAYFRELHDHHVAAAEAVSSYDEVLTSIMQAGLARLSVSDNQDMRKLAAWAAMIAAPTALAGIYGMNFSPLPWATGAYHFWIFVGLILAVMVGVWIGFKKNGWL</sequence>
<dbReference type="PANTHER" id="PTHR46494">
    <property type="entry name" value="CORA FAMILY METAL ION TRANSPORTER (EUROFUNG)"/>
    <property type="match status" value="1"/>
</dbReference>
<dbReference type="EMBL" id="BMMZ01000001">
    <property type="protein sequence ID" value="GGL47619.1"/>
    <property type="molecule type" value="Genomic_DNA"/>
</dbReference>
<dbReference type="InterPro" id="IPR045863">
    <property type="entry name" value="CorA_TM1_TM2"/>
</dbReference>
<dbReference type="GO" id="GO:0000287">
    <property type="term" value="F:magnesium ion binding"/>
    <property type="evidence" value="ECO:0007669"/>
    <property type="project" value="TreeGrafter"/>
</dbReference>
<dbReference type="Proteomes" id="UP000613840">
    <property type="component" value="Unassembled WGS sequence"/>
</dbReference>
<evidence type="ECO:0000256" key="9">
    <source>
        <dbReference type="SAM" id="Phobius"/>
    </source>
</evidence>
<accession>A0A917S1Y6</accession>
<feature type="compositionally biased region" description="Pro residues" evidence="8">
    <location>
        <begin position="1"/>
        <end position="11"/>
    </location>
</feature>
<reference evidence="10" key="2">
    <citation type="submission" date="2020-09" db="EMBL/GenBank/DDBJ databases">
        <authorList>
            <person name="Sun Q."/>
            <person name="Zhou Y."/>
        </authorList>
    </citation>
    <scope>NUCLEOTIDE SEQUENCE</scope>
    <source>
        <strain evidence="10">CGMCC 4.7306</strain>
    </source>
</reference>
<dbReference type="CDD" id="cd12830">
    <property type="entry name" value="MtCorA-like"/>
    <property type="match status" value="1"/>
</dbReference>
<name>A0A917S1Y6_9ACTN</name>
<reference evidence="10" key="1">
    <citation type="journal article" date="2014" name="Int. J. Syst. Evol. Microbiol.">
        <title>Complete genome sequence of Corynebacterium casei LMG S-19264T (=DSM 44701T), isolated from a smear-ripened cheese.</title>
        <authorList>
            <consortium name="US DOE Joint Genome Institute (JGI-PGF)"/>
            <person name="Walter F."/>
            <person name="Albersmeier A."/>
            <person name="Kalinowski J."/>
            <person name="Ruckert C."/>
        </authorList>
    </citation>
    <scope>NUCLEOTIDE SEQUENCE</scope>
    <source>
        <strain evidence="10">CGMCC 4.7306</strain>
    </source>
</reference>
<evidence type="ECO:0000256" key="1">
    <source>
        <dbReference type="ARBA" id="ARBA00004651"/>
    </source>
</evidence>
<feature type="transmembrane region" description="Helical" evidence="9">
    <location>
        <begin position="320"/>
        <end position="339"/>
    </location>
</feature>
<dbReference type="Pfam" id="PF01544">
    <property type="entry name" value="CorA"/>
    <property type="match status" value="1"/>
</dbReference>
<comment type="similarity">
    <text evidence="2">Belongs to the CorA metal ion transporter (MIT) (TC 1.A.35) family.</text>
</comment>
<dbReference type="Gene3D" id="1.20.58.340">
    <property type="entry name" value="Magnesium transport protein CorA, transmembrane region"/>
    <property type="match status" value="2"/>
</dbReference>
<dbReference type="GO" id="GO:0005886">
    <property type="term" value="C:plasma membrane"/>
    <property type="evidence" value="ECO:0007669"/>
    <property type="project" value="UniProtKB-SubCell"/>
</dbReference>
<dbReference type="SUPFAM" id="SSF143865">
    <property type="entry name" value="CorA soluble domain-like"/>
    <property type="match status" value="1"/>
</dbReference>
<keyword evidence="3" id="KW-0813">Transport</keyword>